<dbReference type="Proteomes" id="UP000636709">
    <property type="component" value="Unassembled WGS sequence"/>
</dbReference>
<evidence type="ECO:0000313" key="2">
    <source>
        <dbReference type="Proteomes" id="UP000636709"/>
    </source>
</evidence>
<accession>A0A835E7Z6</accession>
<dbReference type="EMBL" id="JACEFO010002240">
    <property type="protein sequence ID" value="KAF8671347.1"/>
    <property type="molecule type" value="Genomic_DNA"/>
</dbReference>
<proteinExistence type="predicted"/>
<keyword evidence="2" id="KW-1185">Reference proteome</keyword>
<dbReference type="AlphaFoldDB" id="A0A835E7Z6"/>
<sequence>MGNILQCLWRGRGDNHGGGIGLQAGCDELPPAPSGPHHDVASLIQDLHYFDSTSMVKCMTDDGKEILIILFFRYRSILDSYKNMSPSPRTREEAAKLIVAALSMIQRSDLEYRNNESTYHPETVLSPQGVLSFYNLPIPFPSPPSASSSSLPDGVQFVLNTLPVRYDLQLQKKS</sequence>
<reference evidence="1" key="1">
    <citation type="submission" date="2020-07" db="EMBL/GenBank/DDBJ databases">
        <title>Genome sequence and genetic diversity analysis of an under-domesticated orphan crop, white fonio (Digitaria exilis).</title>
        <authorList>
            <person name="Bennetzen J.L."/>
            <person name="Chen S."/>
            <person name="Ma X."/>
            <person name="Wang X."/>
            <person name="Yssel A.E.J."/>
            <person name="Chaluvadi S.R."/>
            <person name="Johnson M."/>
            <person name="Gangashetty P."/>
            <person name="Hamidou F."/>
            <person name="Sanogo M.D."/>
            <person name="Zwaenepoel A."/>
            <person name="Wallace J."/>
            <person name="Van De Peer Y."/>
            <person name="Van Deynze A."/>
        </authorList>
    </citation>
    <scope>NUCLEOTIDE SEQUENCE</scope>
    <source>
        <tissue evidence="1">Leaves</tissue>
    </source>
</reference>
<evidence type="ECO:0000313" key="1">
    <source>
        <dbReference type="EMBL" id="KAF8671347.1"/>
    </source>
</evidence>
<gene>
    <name evidence="1" type="ORF">HU200_050060</name>
</gene>
<comment type="caution">
    <text evidence="1">The sequence shown here is derived from an EMBL/GenBank/DDBJ whole genome shotgun (WGS) entry which is preliminary data.</text>
</comment>
<name>A0A835E7Z6_9POAL</name>
<organism evidence="1 2">
    <name type="scientific">Digitaria exilis</name>
    <dbReference type="NCBI Taxonomy" id="1010633"/>
    <lineage>
        <taxon>Eukaryota</taxon>
        <taxon>Viridiplantae</taxon>
        <taxon>Streptophyta</taxon>
        <taxon>Embryophyta</taxon>
        <taxon>Tracheophyta</taxon>
        <taxon>Spermatophyta</taxon>
        <taxon>Magnoliopsida</taxon>
        <taxon>Liliopsida</taxon>
        <taxon>Poales</taxon>
        <taxon>Poaceae</taxon>
        <taxon>PACMAD clade</taxon>
        <taxon>Panicoideae</taxon>
        <taxon>Panicodae</taxon>
        <taxon>Paniceae</taxon>
        <taxon>Anthephorinae</taxon>
        <taxon>Digitaria</taxon>
    </lineage>
</organism>
<protein>
    <submittedName>
        <fullName evidence="1">Uncharacterized protein</fullName>
    </submittedName>
</protein>